<sequence length="283" mass="30987">MTDTTSLAADSIVYHVPLERLSAYRGRHLIVRSDNPHALVDRIGAVDLDDLAYVQLCSLPSGSEALIHWAEGLGVELVLESPADDFARLYEYAKLLDNHPVRVLLPVEPGFEKAAKLAASLQFAVRLQVGQPAVPLIESLAQVLDDYLHRPTVGQPIDYFHSVLLGLCHRQPISLWAIQEEDPALVRHVDAGGKERLPGKLAGADVGVRPGAFVEQWARRLRTEGAECAECPFFAPCRGYFKWPRRDYDCAGVKTLFRTLQQAADALRADIAAIPPAGDASAP</sequence>
<dbReference type="AlphaFoldDB" id="A0A6M0K4W9"/>
<keyword evidence="2" id="KW-1185">Reference proteome</keyword>
<reference evidence="1 2" key="1">
    <citation type="submission" date="2020-02" db="EMBL/GenBank/DDBJ databases">
        <title>Genome sequences of Thiorhodococcus mannitoliphagus and Thiorhodococcus minor, purple sulfur photosynthetic bacteria in the gammaproteobacterial family, Chromatiaceae.</title>
        <authorList>
            <person name="Aviles F.A."/>
            <person name="Meyer T.E."/>
            <person name="Kyndt J.A."/>
        </authorList>
    </citation>
    <scope>NUCLEOTIDE SEQUENCE [LARGE SCALE GENOMIC DNA]</scope>
    <source>
        <strain evidence="1 2">DSM 11518</strain>
    </source>
</reference>
<dbReference type="Proteomes" id="UP000483379">
    <property type="component" value="Unassembled WGS sequence"/>
</dbReference>
<accession>A0A6M0K4W9</accession>
<comment type="caution">
    <text evidence="1">The sequence shown here is derived from an EMBL/GenBank/DDBJ whole genome shotgun (WGS) entry which is preliminary data.</text>
</comment>
<proteinExistence type="predicted"/>
<dbReference type="EMBL" id="JAAIJQ010000084">
    <property type="protein sequence ID" value="NEV64331.1"/>
    <property type="molecule type" value="Genomic_DNA"/>
</dbReference>
<name>A0A6M0K4W9_9GAMM</name>
<dbReference type="RefSeq" id="WP_164454966.1">
    <property type="nucleotide sequence ID" value="NZ_JAAIJQ010000084.1"/>
</dbReference>
<evidence type="ECO:0000313" key="2">
    <source>
        <dbReference type="Proteomes" id="UP000483379"/>
    </source>
</evidence>
<gene>
    <name evidence="1" type="ORF">G3446_21000</name>
</gene>
<organism evidence="1 2">
    <name type="scientific">Thiorhodococcus minor</name>
    <dbReference type="NCBI Taxonomy" id="57489"/>
    <lineage>
        <taxon>Bacteria</taxon>
        <taxon>Pseudomonadati</taxon>
        <taxon>Pseudomonadota</taxon>
        <taxon>Gammaproteobacteria</taxon>
        <taxon>Chromatiales</taxon>
        <taxon>Chromatiaceae</taxon>
        <taxon>Thiorhodococcus</taxon>
    </lineage>
</organism>
<evidence type="ECO:0000313" key="1">
    <source>
        <dbReference type="EMBL" id="NEV64331.1"/>
    </source>
</evidence>
<protein>
    <submittedName>
        <fullName evidence="1">Uncharacterized protein</fullName>
    </submittedName>
</protein>